<gene>
    <name evidence="3" type="ORF">KK1_002129</name>
</gene>
<protein>
    <submittedName>
        <fullName evidence="3">Transposon Ty3-G Gag-Pol polyprotein</fullName>
    </submittedName>
</protein>
<dbReference type="Gene3D" id="3.30.70.270">
    <property type="match status" value="2"/>
</dbReference>
<reference evidence="3 4" key="1">
    <citation type="journal article" date="2012" name="Nat. Biotechnol.">
        <title>Draft genome sequence of pigeonpea (Cajanus cajan), an orphan legume crop of resource-poor farmers.</title>
        <authorList>
            <person name="Varshney R.K."/>
            <person name="Chen W."/>
            <person name="Li Y."/>
            <person name="Bharti A.K."/>
            <person name="Saxena R.K."/>
            <person name="Schlueter J.A."/>
            <person name="Donoghue M.T."/>
            <person name="Azam S."/>
            <person name="Fan G."/>
            <person name="Whaley A.M."/>
            <person name="Farmer A.D."/>
            <person name="Sheridan J."/>
            <person name="Iwata A."/>
            <person name="Tuteja R."/>
            <person name="Penmetsa R.V."/>
            <person name="Wu W."/>
            <person name="Upadhyaya H.D."/>
            <person name="Yang S.P."/>
            <person name="Shah T."/>
            <person name="Saxena K.B."/>
            <person name="Michael T."/>
            <person name="McCombie W.R."/>
            <person name="Yang B."/>
            <person name="Zhang G."/>
            <person name="Yang H."/>
            <person name="Wang J."/>
            <person name="Spillane C."/>
            <person name="Cook D.R."/>
            <person name="May G.D."/>
            <person name="Xu X."/>
            <person name="Jackson S.A."/>
        </authorList>
    </citation>
    <scope>NUCLEOTIDE SEQUENCE [LARGE SCALE GENOMIC DNA]</scope>
    <source>
        <strain evidence="4">cv. Asha</strain>
    </source>
</reference>
<feature type="domain" description="Reverse transcriptase" evidence="2">
    <location>
        <begin position="409"/>
        <end position="588"/>
    </location>
</feature>
<dbReference type="PANTHER" id="PTHR24559">
    <property type="entry name" value="TRANSPOSON TY3-I GAG-POL POLYPROTEIN"/>
    <property type="match status" value="1"/>
</dbReference>
<dbReference type="InterPro" id="IPR043128">
    <property type="entry name" value="Rev_trsase/Diguanyl_cyclase"/>
</dbReference>
<dbReference type="EMBL" id="CM003613">
    <property type="protein sequence ID" value="KYP55902.1"/>
    <property type="molecule type" value="Genomic_DNA"/>
</dbReference>
<dbReference type="InterPro" id="IPR000477">
    <property type="entry name" value="RT_dom"/>
</dbReference>
<sequence length="649" mass="74051">MQYTPLNTSRAKVLEQALATEVLAVPRRALTPPHADKTKACQFHRNRGHTTEECSALRDRIEDLIKIGHLQNFIRTTDNRRNDYRPGRGEHRRDNRDRAPPRNQSRKRRASPVRMPPITFTDRDFHGIDPVQDNPMVISVEINNCLVKKTLVDQGSSADILYWKTFEQLGIPEQELTPYDEPLVGFSGERVDTRGTIDLSTYFGDDQRRRIKVRYVVVQANTSYNILLGRPSLKKLRAIVSTPHLAMKFPSEEGTVITVHADQKTARECYFASLKIQPTPKPRRDVNVVGDVDQQKLVEGLELDPRMEDDDRVEPVETTVPFQLGRNEDQVTFLSSQLSEVEAKDIKQVLRKNSDLFAWTAADMPGIDPSFHCHRLSICRDAKPVAQKKRKMGGERAQAIKEETSKLLQARFIRRVKYSTWLANVVMVKKSSGKWLMCTDYTDLNKACPKDAYPLLHIDALVDGAAGHQRLSFLDAYSGYNQIPMYPPDKEKTAFITDSANFCYKVMPFRLRNAGATYQRLMDKIFRHQIGTCLEVYVDDMVIKSTSATDHLKDLSTIFDEVRRHHMRLNPAKCTFGVAGGKFLGFMLTKRGIEANPDKCQTIINMRSPRNVKEVQRLAGRIASLARFLPCMAEKSRPIMTLLKKSTKF</sequence>
<dbReference type="Gene3D" id="3.10.10.10">
    <property type="entry name" value="HIV Type 1 Reverse Transcriptase, subunit A, domain 1"/>
    <property type="match status" value="1"/>
</dbReference>
<evidence type="ECO:0000313" key="3">
    <source>
        <dbReference type="EMBL" id="KYP55902.1"/>
    </source>
</evidence>
<dbReference type="AlphaFoldDB" id="A0A151SMD9"/>
<name>A0A151SMD9_CAJCA</name>
<evidence type="ECO:0000256" key="1">
    <source>
        <dbReference type="SAM" id="MobiDB-lite"/>
    </source>
</evidence>
<dbReference type="PANTHER" id="PTHR24559:SF444">
    <property type="entry name" value="REVERSE TRANSCRIPTASE DOMAIN-CONTAINING PROTEIN"/>
    <property type="match status" value="1"/>
</dbReference>
<evidence type="ECO:0000259" key="2">
    <source>
        <dbReference type="PROSITE" id="PS50878"/>
    </source>
</evidence>
<dbReference type="PROSITE" id="PS50878">
    <property type="entry name" value="RT_POL"/>
    <property type="match status" value="1"/>
</dbReference>
<dbReference type="InterPro" id="IPR043502">
    <property type="entry name" value="DNA/RNA_pol_sf"/>
</dbReference>
<dbReference type="OMA" id="ARECYAM"/>
<dbReference type="InterPro" id="IPR053134">
    <property type="entry name" value="RNA-dir_DNA_polymerase"/>
</dbReference>
<dbReference type="Proteomes" id="UP000075243">
    <property type="component" value="Chromosome 11"/>
</dbReference>
<dbReference type="Pfam" id="PF00078">
    <property type="entry name" value="RVT_1"/>
    <property type="match status" value="1"/>
</dbReference>
<dbReference type="Gramene" id="C.cajan_02077.t">
    <property type="protein sequence ID" value="C.cajan_02077.t"/>
    <property type="gene ID" value="C.cajan_02077"/>
</dbReference>
<accession>A0A151SMD9</accession>
<feature type="compositionally biased region" description="Basic and acidic residues" evidence="1">
    <location>
        <begin position="77"/>
        <end position="100"/>
    </location>
</feature>
<dbReference type="CDD" id="cd00303">
    <property type="entry name" value="retropepsin_like"/>
    <property type="match status" value="1"/>
</dbReference>
<evidence type="ECO:0000313" key="4">
    <source>
        <dbReference type="Proteomes" id="UP000075243"/>
    </source>
</evidence>
<dbReference type="InterPro" id="IPR021109">
    <property type="entry name" value="Peptidase_aspartic_dom_sf"/>
</dbReference>
<proteinExistence type="predicted"/>
<dbReference type="CDD" id="cd01647">
    <property type="entry name" value="RT_LTR"/>
    <property type="match status" value="1"/>
</dbReference>
<dbReference type="SUPFAM" id="SSF50630">
    <property type="entry name" value="Acid proteases"/>
    <property type="match status" value="1"/>
</dbReference>
<organism evidence="3 4">
    <name type="scientific">Cajanus cajan</name>
    <name type="common">Pigeon pea</name>
    <name type="synonym">Cajanus indicus</name>
    <dbReference type="NCBI Taxonomy" id="3821"/>
    <lineage>
        <taxon>Eukaryota</taxon>
        <taxon>Viridiplantae</taxon>
        <taxon>Streptophyta</taxon>
        <taxon>Embryophyta</taxon>
        <taxon>Tracheophyta</taxon>
        <taxon>Spermatophyta</taxon>
        <taxon>Magnoliopsida</taxon>
        <taxon>eudicotyledons</taxon>
        <taxon>Gunneridae</taxon>
        <taxon>Pentapetalae</taxon>
        <taxon>rosids</taxon>
        <taxon>fabids</taxon>
        <taxon>Fabales</taxon>
        <taxon>Fabaceae</taxon>
        <taxon>Papilionoideae</taxon>
        <taxon>50 kb inversion clade</taxon>
        <taxon>NPAAA clade</taxon>
        <taxon>indigoferoid/millettioid clade</taxon>
        <taxon>Phaseoleae</taxon>
        <taxon>Cajanus</taxon>
    </lineage>
</organism>
<keyword evidence="4" id="KW-1185">Reference proteome</keyword>
<dbReference type="Gene3D" id="2.40.70.10">
    <property type="entry name" value="Acid Proteases"/>
    <property type="match status" value="1"/>
</dbReference>
<dbReference type="SUPFAM" id="SSF56672">
    <property type="entry name" value="DNA/RNA polymerases"/>
    <property type="match status" value="1"/>
</dbReference>
<feature type="region of interest" description="Disordered" evidence="1">
    <location>
        <begin position="77"/>
        <end position="126"/>
    </location>
</feature>